<dbReference type="InterPro" id="IPR003442">
    <property type="entry name" value="T6A_TsaE"/>
</dbReference>
<evidence type="ECO:0000256" key="3">
    <source>
        <dbReference type="ARBA" id="ARBA00019010"/>
    </source>
</evidence>
<dbReference type="Gene3D" id="3.40.50.300">
    <property type="entry name" value="P-loop containing nucleotide triphosphate hydrolases"/>
    <property type="match status" value="1"/>
</dbReference>
<name>A0A916QYK2_9RHOB</name>
<reference evidence="11" key="1">
    <citation type="journal article" date="2014" name="Int. J. Syst. Evol. Microbiol.">
        <title>Complete genome sequence of Corynebacterium casei LMG S-19264T (=DSM 44701T), isolated from a smear-ripened cheese.</title>
        <authorList>
            <consortium name="US DOE Joint Genome Institute (JGI-PGF)"/>
            <person name="Walter F."/>
            <person name="Albersmeier A."/>
            <person name="Kalinowski J."/>
            <person name="Ruckert C."/>
        </authorList>
    </citation>
    <scope>NUCLEOTIDE SEQUENCE</scope>
    <source>
        <strain evidence="11">CGMCC 1.15880</strain>
    </source>
</reference>
<dbReference type="PANTHER" id="PTHR33540">
    <property type="entry name" value="TRNA THREONYLCARBAMOYLADENOSINE BIOSYNTHESIS PROTEIN TSAE"/>
    <property type="match status" value="1"/>
</dbReference>
<evidence type="ECO:0000256" key="8">
    <source>
        <dbReference type="ARBA" id="ARBA00022840"/>
    </source>
</evidence>
<reference evidence="11" key="2">
    <citation type="submission" date="2020-09" db="EMBL/GenBank/DDBJ databases">
        <authorList>
            <person name="Sun Q."/>
            <person name="Zhou Y."/>
        </authorList>
    </citation>
    <scope>NUCLEOTIDE SEQUENCE</scope>
    <source>
        <strain evidence="11">CGMCC 1.15880</strain>
    </source>
</reference>
<evidence type="ECO:0000256" key="5">
    <source>
        <dbReference type="ARBA" id="ARBA00022694"/>
    </source>
</evidence>
<protein>
    <recommendedName>
        <fullName evidence="3">tRNA threonylcarbamoyladenosine biosynthesis protein TsaE</fullName>
    </recommendedName>
    <alternativeName>
        <fullName evidence="10">t(6)A37 threonylcarbamoyladenosine biosynthesis protein TsaE</fullName>
    </alternativeName>
</protein>
<dbReference type="NCBIfam" id="TIGR00150">
    <property type="entry name" value="T6A_YjeE"/>
    <property type="match status" value="1"/>
</dbReference>
<dbReference type="InterPro" id="IPR027417">
    <property type="entry name" value="P-loop_NTPase"/>
</dbReference>
<proteinExistence type="inferred from homology"/>
<keyword evidence="12" id="KW-1185">Reference proteome</keyword>
<dbReference type="GO" id="GO:0005524">
    <property type="term" value="F:ATP binding"/>
    <property type="evidence" value="ECO:0007669"/>
    <property type="project" value="UniProtKB-KW"/>
</dbReference>
<dbReference type="AlphaFoldDB" id="A0A916QYK2"/>
<dbReference type="GO" id="GO:0005737">
    <property type="term" value="C:cytoplasm"/>
    <property type="evidence" value="ECO:0007669"/>
    <property type="project" value="UniProtKB-SubCell"/>
</dbReference>
<dbReference type="EMBL" id="BMKA01000002">
    <property type="protein sequence ID" value="GGA18360.1"/>
    <property type="molecule type" value="Genomic_DNA"/>
</dbReference>
<evidence type="ECO:0000256" key="10">
    <source>
        <dbReference type="ARBA" id="ARBA00032441"/>
    </source>
</evidence>
<dbReference type="GO" id="GO:0046872">
    <property type="term" value="F:metal ion binding"/>
    <property type="evidence" value="ECO:0007669"/>
    <property type="project" value="UniProtKB-KW"/>
</dbReference>
<sequence>MKQSFDLNSLEDTKLLANVLAETLVAGDTVLLSGPVGAGKTELARMYIQTRLQEIGAVEDVPSPTFTLVQVYELHDTEIWHADLYRLTAVDELYELGLDQAFEDSICLIEWPERLGSLRPQSALSLTFEIHDEDRRRVSLEWTDSKWNTTVSLLSFMTKTQG</sequence>
<gene>
    <name evidence="11" type="ORF">GCM10011498_18790</name>
</gene>
<evidence type="ECO:0000256" key="7">
    <source>
        <dbReference type="ARBA" id="ARBA00022741"/>
    </source>
</evidence>
<accession>A0A916QYK2</accession>
<dbReference type="SUPFAM" id="SSF52540">
    <property type="entry name" value="P-loop containing nucleoside triphosphate hydrolases"/>
    <property type="match status" value="1"/>
</dbReference>
<keyword evidence="7" id="KW-0547">Nucleotide-binding</keyword>
<comment type="subcellular location">
    <subcellularLocation>
        <location evidence="1">Cytoplasm</location>
    </subcellularLocation>
</comment>
<evidence type="ECO:0000256" key="4">
    <source>
        <dbReference type="ARBA" id="ARBA00022490"/>
    </source>
</evidence>
<evidence type="ECO:0000256" key="6">
    <source>
        <dbReference type="ARBA" id="ARBA00022723"/>
    </source>
</evidence>
<keyword evidence="6" id="KW-0479">Metal-binding</keyword>
<keyword evidence="4" id="KW-0963">Cytoplasm</keyword>
<keyword evidence="5" id="KW-0819">tRNA processing</keyword>
<evidence type="ECO:0000313" key="11">
    <source>
        <dbReference type="EMBL" id="GGA18360.1"/>
    </source>
</evidence>
<evidence type="ECO:0000256" key="9">
    <source>
        <dbReference type="ARBA" id="ARBA00022842"/>
    </source>
</evidence>
<evidence type="ECO:0000313" key="12">
    <source>
        <dbReference type="Proteomes" id="UP000628017"/>
    </source>
</evidence>
<keyword evidence="8" id="KW-0067">ATP-binding</keyword>
<dbReference type="Pfam" id="PF02367">
    <property type="entry name" value="TsaE"/>
    <property type="match status" value="1"/>
</dbReference>
<comment type="caution">
    <text evidence="11">The sequence shown here is derived from an EMBL/GenBank/DDBJ whole genome shotgun (WGS) entry which is preliminary data.</text>
</comment>
<comment type="similarity">
    <text evidence="2">Belongs to the TsaE family.</text>
</comment>
<dbReference type="GO" id="GO:0002949">
    <property type="term" value="P:tRNA threonylcarbamoyladenosine modification"/>
    <property type="evidence" value="ECO:0007669"/>
    <property type="project" value="InterPro"/>
</dbReference>
<organism evidence="11 12">
    <name type="scientific">Neptunicoccus cionae</name>
    <dbReference type="NCBI Taxonomy" id="2035344"/>
    <lineage>
        <taxon>Bacteria</taxon>
        <taxon>Pseudomonadati</taxon>
        <taxon>Pseudomonadota</taxon>
        <taxon>Alphaproteobacteria</taxon>
        <taxon>Rhodobacterales</taxon>
        <taxon>Paracoccaceae</taxon>
        <taxon>Neptunicoccus</taxon>
    </lineage>
</organism>
<dbReference type="RefSeq" id="WP_188673818.1">
    <property type="nucleotide sequence ID" value="NZ_BMKA01000002.1"/>
</dbReference>
<evidence type="ECO:0000256" key="1">
    <source>
        <dbReference type="ARBA" id="ARBA00004496"/>
    </source>
</evidence>
<dbReference type="Proteomes" id="UP000628017">
    <property type="component" value="Unassembled WGS sequence"/>
</dbReference>
<evidence type="ECO:0000256" key="2">
    <source>
        <dbReference type="ARBA" id="ARBA00007599"/>
    </source>
</evidence>
<dbReference type="PANTHER" id="PTHR33540:SF2">
    <property type="entry name" value="TRNA THREONYLCARBAMOYLADENOSINE BIOSYNTHESIS PROTEIN TSAE"/>
    <property type="match status" value="1"/>
</dbReference>
<keyword evidence="9" id="KW-0460">Magnesium</keyword>